<dbReference type="SMART" id="SM00342">
    <property type="entry name" value="HTH_ARAC"/>
    <property type="match status" value="1"/>
</dbReference>
<evidence type="ECO:0000256" key="8">
    <source>
        <dbReference type="ARBA" id="ARBA00023163"/>
    </source>
</evidence>
<dbReference type="InterPro" id="IPR014048">
    <property type="entry name" value="MethylDNA_cys_MeTrfase_DNA-bd"/>
</dbReference>
<dbReference type="Proteomes" id="UP000030185">
    <property type="component" value="Unassembled WGS sequence"/>
</dbReference>
<evidence type="ECO:0000256" key="1">
    <source>
        <dbReference type="ARBA" id="ARBA00001286"/>
    </source>
</evidence>
<dbReference type="EMBL" id="BBLT01000009">
    <property type="protein sequence ID" value="GAL86643.1"/>
    <property type="molecule type" value="Genomic_DNA"/>
</dbReference>
<dbReference type="EC" id="2.1.1.63" evidence="3"/>
<evidence type="ECO:0000256" key="3">
    <source>
        <dbReference type="ARBA" id="ARBA00011918"/>
    </source>
</evidence>
<keyword evidence="8" id="KW-0804">Transcription</keyword>
<dbReference type="FunFam" id="1.10.10.10:FF:000214">
    <property type="entry name" value="Methylated-DNA--protein-cysteine methyltransferase"/>
    <property type="match status" value="1"/>
</dbReference>
<proteinExistence type="inferred from homology"/>
<dbReference type="InterPro" id="IPR036388">
    <property type="entry name" value="WH-like_DNA-bd_sf"/>
</dbReference>
<evidence type="ECO:0000256" key="2">
    <source>
        <dbReference type="ARBA" id="ARBA00008711"/>
    </source>
</evidence>
<dbReference type="GO" id="GO:0043565">
    <property type="term" value="F:sequence-specific DNA binding"/>
    <property type="evidence" value="ECO:0007669"/>
    <property type="project" value="InterPro"/>
</dbReference>
<keyword evidence="4 12" id="KW-0489">Methyltransferase</keyword>
<comment type="caution">
    <text evidence="12">The sequence shown here is derived from an EMBL/GenBank/DDBJ whole genome shotgun (WGS) entry which is preliminary data.</text>
</comment>
<dbReference type="PANTHER" id="PTHR10815">
    <property type="entry name" value="METHYLATED-DNA--PROTEIN-CYSTEINE METHYLTRANSFERASE"/>
    <property type="match status" value="1"/>
</dbReference>
<dbReference type="Gene3D" id="1.10.10.10">
    <property type="entry name" value="Winged helix-like DNA-binding domain superfamily/Winged helix DNA-binding domain"/>
    <property type="match status" value="1"/>
</dbReference>
<dbReference type="InterPro" id="IPR036217">
    <property type="entry name" value="MethylDNA_cys_MeTrfase_DNAb"/>
</dbReference>
<dbReference type="InterPro" id="IPR009057">
    <property type="entry name" value="Homeodomain-like_sf"/>
</dbReference>
<dbReference type="SUPFAM" id="SSF46689">
    <property type="entry name" value="Homeodomain-like"/>
    <property type="match status" value="1"/>
</dbReference>
<dbReference type="SUPFAM" id="SSF53155">
    <property type="entry name" value="Methylated DNA-protein cysteine methyltransferase domain"/>
    <property type="match status" value="1"/>
</dbReference>
<dbReference type="GO" id="GO:0003700">
    <property type="term" value="F:DNA-binding transcription factor activity"/>
    <property type="evidence" value="ECO:0007669"/>
    <property type="project" value="InterPro"/>
</dbReference>
<protein>
    <recommendedName>
        <fullName evidence="3">methylated-DNA--[protein]-cysteine S-methyltransferase</fullName>
        <ecNumber evidence="3">2.1.1.63</ecNumber>
    </recommendedName>
</protein>
<dbReference type="OrthoDB" id="9802228at2"/>
<dbReference type="GO" id="GO:0032259">
    <property type="term" value="P:methylation"/>
    <property type="evidence" value="ECO:0007669"/>
    <property type="project" value="UniProtKB-KW"/>
</dbReference>
<name>A0A098LKC7_9BACT</name>
<accession>A0A098LKC7</accession>
<sequence>MDNNNFDFDRIAKAIDFISKNIKKQPSLEEVAEAVHLSPYHFQRMFTEWAGVSPKKFLQFLTIEYAKKVLEKSPSKTLAEAAELTGLSTTSRLHDLFVNIEGMTPGEYKNGGENLTIRYSIRNSQFGDYLIASTGKGISNLFFFDGEEKKVVEELKASWTNASIIEDVDEDQTKVARFFANDFNDSEKIKLHLKGTAFQIKVWEALLKIPQGALTSYGQIAGSINQANASRAVGTAIGSNPVGFIIPCHRVIKNVGGIGEFRWGSQRKKAMIGWEASQLPPY</sequence>
<dbReference type="RefSeq" id="WP_045466952.1">
    <property type="nucleotide sequence ID" value="NZ_BBLT01000009.1"/>
</dbReference>
<keyword evidence="13" id="KW-1185">Reference proteome</keyword>
<dbReference type="PANTHER" id="PTHR10815:SF13">
    <property type="entry name" value="METHYLATED-DNA--PROTEIN-CYSTEINE METHYLTRANSFERASE"/>
    <property type="match status" value="1"/>
</dbReference>
<dbReference type="PROSITE" id="PS01124">
    <property type="entry name" value="HTH_ARAC_FAMILY_2"/>
    <property type="match status" value="1"/>
</dbReference>
<comment type="catalytic activity">
    <reaction evidence="1">
        <text>a 4-O-methyl-thymidine in DNA + L-cysteinyl-[protein] = a thymidine in DNA + S-methyl-L-cysteinyl-[protein]</text>
        <dbReference type="Rhea" id="RHEA:53428"/>
        <dbReference type="Rhea" id="RHEA-COMP:10131"/>
        <dbReference type="Rhea" id="RHEA-COMP:10132"/>
        <dbReference type="Rhea" id="RHEA-COMP:13555"/>
        <dbReference type="Rhea" id="RHEA-COMP:13556"/>
        <dbReference type="ChEBI" id="CHEBI:29950"/>
        <dbReference type="ChEBI" id="CHEBI:82612"/>
        <dbReference type="ChEBI" id="CHEBI:137386"/>
        <dbReference type="ChEBI" id="CHEBI:137387"/>
        <dbReference type="EC" id="2.1.1.63"/>
    </reaction>
</comment>
<dbReference type="Gene3D" id="1.10.10.60">
    <property type="entry name" value="Homeodomain-like"/>
    <property type="match status" value="2"/>
</dbReference>
<dbReference type="InterPro" id="IPR018060">
    <property type="entry name" value="HTH_AraC"/>
</dbReference>
<evidence type="ECO:0000256" key="5">
    <source>
        <dbReference type="ARBA" id="ARBA00022679"/>
    </source>
</evidence>
<dbReference type="GO" id="GO:0003908">
    <property type="term" value="F:methylated-DNA-[protein]-cysteine S-methyltransferase activity"/>
    <property type="evidence" value="ECO:0007669"/>
    <property type="project" value="UniProtKB-EC"/>
</dbReference>
<dbReference type="STRING" id="153721.MYP_3873"/>
<keyword evidence="9" id="KW-0234">DNA repair</keyword>
<evidence type="ECO:0000256" key="7">
    <source>
        <dbReference type="ARBA" id="ARBA00023015"/>
    </source>
</evidence>
<reference evidence="12 13" key="1">
    <citation type="submission" date="2014-09" db="EMBL/GenBank/DDBJ databases">
        <title>Sporocytophaga myxococcoides PG-01 genome sequencing.</title>
        <authorList>
            <person name="Liu L."/>
            <person name="Gao P.J."/>
            <person name="Chen G.J."/>
            <person name="Wang L.S."/>
        </authorList>
    </citation>
    <scope>NUCLEOTIDE SEQUENCE [LARGE SCALE GENOMIC DNA]</scope>
    <source>
        <strain evidence="12 13">PG-01</strain>
    </source>
</reference>
<dbReference type="GO" id="GO:0006281">
    <property type="term" value="P:DNA repair"/>
    <property type="evidence" value="ECO:0007669"/>
    <property type="project" value="UniProtKB-KW"/>
</dbReference>
<dbReference type="eggNOG" id="COG0350">
    <property type="taxonomic scope" value="Bacteria"/>
</dbReference>
<gene>
    <name evidence="12" type="ORF">MYP_3873</name>
</gene>
<dbReference type="PROSITE" id="PS00374">
    <property type="entry name" value="MGMT"/>
    <property type="match status" value="1"/>
</dbReference>
<evidence type="ECO:0000313" key="12">
    <source>
        <dbReference type="EMBL" id="GAL86643.1"/>
    </source>
</evidence>
<dbReference type="SUPFAM" id="SSF46767">
    <property type="entry name" value="Methylated DNA-protein cysteine methyltransferase, C-terminal domain"/>
    <property type="match status" value="1"/>
</dbReference>
<evidence type="ECO:0000256" key="6">
    <source>
        <dbReference type="ARBA" id="ARBA00022763"/>
    </source>
</evidence>
<evidence type="ECO:0000256" key="4">
    <source>
        <dbReference type="ARBA" id="ARBA00022603"/>
    </source>
</evidence>
<dbReference type="Pfam" id="PF01035">
    <property type="entry name" value="DNA_binding_1"/>
    <property type="match status" value="1"/>
</dbReference>
<comment type="similarity">
    <text evidence="2">Belongs to the MGMT family.</text>
</comment>
<comment type="catalytic activity">
    <reaction evidence="10">
        <text>a 6-O-methyl-2'-deoxyguanosine in DNA + L-cysteinyl-[protein] = S-methyl-L-cysteinyl-[protein] + a 2'-deoxyguanosine in DNA</text>
        <dbReference type="Rhea" id="RHEA:24000"/>
        <dbReference type="Rhea" id="RHEA-COMP:10131"/>
        <dbReference type="Rhea" id="RHEA-COMP:10132"/>
        <dbReference type="Rhea" id="RHEA-COMP:11367"/>
        <dbReference type="Rhea" id="RHEA-COMP:11368"/>
        <dbReference type="ChEBI" id="CHEBI:29950"/>
        <dbReference type="ChEBI" id="CHEBI:82612"/>
        <dbReference type="ChEBI" id="CHEBI:85445"/>
        <dbReference type="ChEBI" id="CHEBI:85448"/>
        <dbReference type="EC" id="2.1.1.63"/>
    </reaction>
</comment>
<dbReference type="Pfam" id="PF12833">
    <property type="entry name" value="HTH_18"/>
    <property type="match status" value="1"/>
</dbReference>
<feature type="domain" description="HTH araC/xylS-type" evidence="11">
    <location>
        <begin position="12"/>
        <end position="111"/>
    </location>
</feature>
<dbReference type="InterPro" id="IPR001497">
    <property type="entry name" value="MethylDNA_cys_MeTrfase_AS"/>
</dbReference>
<evidence type="ECO:0000259" key="11">
    <source>
        <dbReference type="PROSITE" id="PS01124"/>
    </source>
</evidence>
<evidence type="ECO:0000256" key="10">
    <source>
        <dbReference type="ARBA" id="ARBA00049348"/>
    </source>
</evidence>
<evidence type="ECO:0000256" key="9">
    <source>
        <dbReference type="ARBA" id="ARBA00023204"/>
    </source>
</evidence>
<dbReference type="InterPro" id="IPR036631">
    <property type="entry name" value="MGMT_N_sf"/>
</dbReference>
<dbReference type="Gene3D" id="3.30.160.70">
    <property type="entry name" value="Methylated DNA-protein cysteine methyltransferase domain"/>
    <property type="match status" value="1"/>
</dbReference>
<keyword evidence="5 12" id="KW-0808">Transferase</keyword>
<keyword evidence="7" id="KW-0805">Transcription regulation</keyword>
<dbReference type="NCBIfam" id="TIGR00589">
    <property type="entry name" value="ogt"/>
    <property type="match status" value="1"/>
</dbReference>
<dbReference type="CDD" id="cd06445">
    <property type="entry name" value="ATase"/>
    <property type="match status" value="1"/>
</dbReference>
<keyword evidence="6" id="KW-0227">DNA damage</keyword>
<evidence type="ECO:0000313" key="13">
    <source>
        <dbReference type="Proteomes" id="UP000030185"/>
    </source>
</evidence>
<dbReference type="eggNOG" id="COG2207">
    <property type="taxonomic scope" value="Bacteria"/>
</dbReference>
<organism evidence="12 13">
    <name type="scientific">Sporocytophaga myxococcoides</name>
    <dbReference type="NCBI Taxonomy" id="153721"/>
    <lineage>
        <taxon>Bacteria</taxon>
        <taxon>Pseudomonadati</taxon>
        <taxon>Bacteroidota</taxon>
        <taxon>Cytophagia</taxon>
        <taxon>Cytophagales</taxon>
        <taxon>Cytophagaceae</taxon>
        <taxon>Sporocytophaga</taxon>
    </lineage>
</organism>
<dbReference type="AlphaFoldDB" id="A0A098LKC7"/>